<feature type="non-terminal residue" evidence="4">
    <location>
        <position position="1"/>
    </location>
</feature>
<protein>
    <submittedName>
        <fullName evidence="4">Ankyrin</fullName>
    </submittedName>
</protein>
<dbReference type="InterPro" id="IPR036770">
    <property type="entry name" value="Ankyrin_rpt-contain_sf"/>
</dbReference>
<keyword evidence="1" id="KW-0677">Repeat</keyword>
<name>A0A8E2EQL6_9PEZI</name>
<proteinExistence type="predicted"/>
<dbReference type="SMART" id="SM00248">
    <property type="entry name" value="ANK"/>
    <property type="match status" value="2"/>
</dbReference>
<feature type="repeat" description="ANK" evidence="3">
    <location>
        <begin position="37"/>
        <end position="69"/>
    </location>
</feature>
<dbReference type="InterPro" id="IPR002110">
    <property type="entry name" value="Ankyrin_rpt"/>
</dbReference>
<dbReference type="AlphaFoldDB" id="A0A8E2EQL6"/>
<keyword evidence="5" id="KW-1185">Reference proteome</keyword>
<organism evidence="4 5">
    <name type="scientific">Glonium stellatum</name>
    <dbReference type="NCBI Taxonomy" id="574774"/>
    <lineage>
        <taxon>Eukaryota</taxon>
        <taxon>Fungi</taxon>
        <taxon>Dikarya</taxon>
        <taxon>Ascomycota</taxon>
        <taxon>Pezizomycotina</taxon>
        <taxon>Dothideomycetes</taxon>
        <taxon>Pleosporomycetidae</taxon>
        <taxon>Gloniales</taxon>
        <taxon>Gloniaceae</taxon>
        <taxon>Glonium</taxon>
    </lineage>
</organism>
<dbReference type="Proteomes" id="UP000250140">
    <property type="component" value="Unassembled WGS sequence"/>
</dbReference>
<dbReference type="EMBL" id="KV750931">
    <property type="protein sequence ID" value="OCL02548.1"/>
    <property type="molecule type" value="Genomic_DNA"/>
</dbReference>
<sequence>QDNNCRTQLHRAVIDGSKELVQKLLSSGAAMNLGDHANNQPLHYAILGNFINIVRLLLEFGADFDSKGQNGRSPLHMSV</sequence>
<evidence type="ECO:0000313" key="4">
    <source>
        <dbReference type="EMBL" id="OCL02548.1"/>
    </source>
</evidence>
<feature type="repeat" description="ANK" evidence="3">
    <location>
        <begin position="4"/>
        <end position="36"/>
    </location>
</feature>
<keyword evidence="2 3" id="KW-0040">ANK repeat</keyword>
<feature type="non-terminal residue" evidence="4">
    <location>
        <position position="79"/>
    </location>
</feature>
<accession>A0A8E2EQL6</accession>
<reference evidence="4 5" key="1">
    <citation type="journal article" date="2016" name="Nat. Commun.">
        <title>Ectomycorrhizal ecology is imprinted in the genome of the dominant symbiotic fungus Cenococcum geophilum.</title>
        <authorList>
            <consortium name="DOE Joint Genome Institute"/>
            <person name="Peter M."/>
            <person name="Kohler A."/>
            <person name="Ohm R.A."/>
            <person name="Kuo A."/>
            <person name="Krutzmann J."/>
            <person name="Morin E."/>
            <person name="Arend M."/>
            <person name="Barry K.W."/>
            <person name="Binder M."/>
            <person name="Choi C."/>
            <person name="Clum A."/>
            <person name="Copeland A."/>
            <person name="Grisel N."/>
            <person name="Haridas S."/>
            <person name="Kipfer T."/>
            <person name="LaButti K."/>
            <person name="Lindquist E."/>
            <person name="Lipzen A."/>
            <person name="Maire R."/>
            <person name="Meier B."/>
            <person name="Mihaltcheva S."/>
            <person name="Molinier V."/>
            <person name="Murat C."/>
            <person name="Poggeler S."/>
            <person name="Quandt C.A."/>
            <person name="Sperisen C."/>
            <person name="Tritt A."/>
            <person name="Tisserant E."/>
            <person name="Crous P.W."/>
            <person name="Henrissat B."/>
            <person name="Nehls U."/>
            <person name="Egli S."/>
            <person name="Spatafora J.W."/>
            <person name="Grigoriev I.V."/>
            <person name="Martin F.M."/>
        </authorList>
    </citation>
    <scope>NUCLEOTIDE SEQUENCE [LARGE SCALE GENOMIC DNA]</scope>
    <source>
        <strain evidence="4 5">CBS 207.34</strain>
    </source>
</reference>
<dbReference type="SUPFAM" id="SSF48403">
    <property type="entry name" value="Ankyrin repeat"/>
    <property type="match status" value="1"/>
</dbReference>
<dbReference type="PANTHER" id="PTHR24171">
    <property type="entry name" value="ANKYRIN REPEAT DOMAIN-CONTAINING PROTEIN 39-RELATED"/>
    <property type="match status" value="1"/>
</dbReference>
<evidence type="ECO:0000313" key="5">
    <source>
        <dbReference type="Proteomes" id="UP000250140"/>
    </source>
</evidence>
<evidence type="ECO:0000256" key="1">
    <source>
        <dbReference type="ARBA" id="ARBA00022737"/>
    </source>
</evidence>
<dbReference type="PROSITE" id="PS50297">
    <property type="entry name" value="ANK_REP_REGION"/>
    <property type="match status" value="2"/>
</dbReference>
<dbReference type="Pfam" id="PF12796">
    <property type="entry name" value="Ank_2"/>
    <property type="match status" value="1"/>
</dbReference>
<dbReference type="OrthoDB" id="5596414at2759"/>
<evidence type="ECO:0000256" key="3">
    <source>
        <dbReference type="PROSITE-ProRule" id="PRU00023"/>
    </source>
</evidence>
<evidence type="ECO:0000256" key="2">
    <source>
        <dbReference type="ARBA" id="ARBA00023043"/>
    </source>
</evidence>
<dbReference type="PROSITE" id="PS50088">
    <property type="entry name" value="ANK_REPEAT"/>
    <property type="match status" value="2"/>
</dbReference>
<gene>
    <name evidence="4" type="ORF">AOQ84DRAFT_272352</name>
</gene>
<dbReference type="Gene3D" id="1.25.40.20">
    <property type="entry name" value="Ankyrin repeat-containing domain"/>
    <property type="match status" value="2"/>
</dbReference>